<evidence type="ECO:0000313" key="10">
    <source>
        <dbReference type="WBParaSite" id="NBR_0001422701-mRNA-1"/>
    </source>
</evidence>
<proteinExistence type="inferred from homology"/>
<evidence type="ECO:0000256" key="1">
    <source>
        <dbReference type="ARBA" id="ARBA00004477"/>
    </source>
</evidence>
<evidence type="ECO:0000313" key="8">
    <source>
        <dbReference type="EMBL" id="VDL77817.1"/>
    </source>
</evidence>
<dbReference type="OMA" id="FNDCAEA"/>
<reference evidence="10" key="1">
    <citation type="submission" date="2017-02" db="UniProtKB">
        <authorList>
            <consortium name="WormBaseParasite"/>
        </authorList>
    </citation>
    <scope>IDENTIFICATION</scope>
</reference>
<evidence type="ECO:0000256" key="4">
    <source>
        <dbReference type="ARBA" id="ARBA00022824"/>
    </source>
</evidence>
<evidence type="ECO:0000313" key="9">
    <source>
        <dbReference type="Proteomes" id="UP000271162"/>
    </source>
</evidence>
<dbReference type="Pfam" id="PF08285">
    <property type="entry name" value="DPM3"/>
    <property type="match status" value="1"/>
</dbReference>
<dbReference type="EMBL" id="UYSL01021283">
    <property type="protein sequence ID" value="VDL77817.1"/>
    <property type="molecule type" value="Genomic_DNA"/>
</dbReference>
<feature type="transmembrane region" description="Helical" evidence="7">
    <location>
        <begin position="53"/>
        <end position="71"/>
    </location>
</feature>
<keyword evidence="4 7" id="KW-0256">Endoplasmic reticulum</keyword>
<evidence type="ECO:0000256" key="3">
    <source>
        <dbReference type="ARBA" id="ARBA00022692"/>
    </source>
</evidence>
<keyword evidence="5 7" id="KW-1133">Transmembrane helix</keyword>
<comment type="subcellular location">
    <subcellularLocation>
        <location evidence="1 7">Endoplasmic reticulum membrane</location>
        <topology evidence="1 7">Multi-pass membrane protein</topology>
    </subcellularLocation>
</comment>
<comment type="similarity">
    <text evidence="2 7">Belongs to the DPM3 family.</text>
</comment>
<evidence type="ECO:0000256" key="2">
    <source>
        <dbReference type="ARBA" id="ARBA00010430"/>
    </source>
</evidence>
<dbReference type="AlphaFoldDB" id="A0A0N4YCF9"/>
<comment type="pathway">
    <text evidence="7">Protein modification; protein glycosylation.</text>
</comment>
<comment type="function">
    <text evidence="7">Stabilizer subunit of the dolichol-phosphate mannose (DPM) synthase complex; tethers catalytic subunit to the ER.</text>
</comment>
<evidence type="ECO:0000256" key="5">
    <source>
        <dbReference type="ARBA" id="ARBA00022989"/>
    </source>
</evidence>
<name>A0A0N4YCF9_NIPBR</name>
<comment type="subunit">
    <text evidence="7">Component of the dolichol-phosphate mannose (DPM) synthase complex.</text>
</comment>
<feature type="transmembrane region" description="Helical" evidence="7">
    <location>
        <begin position="20"/>
        <end position="41"/>
    </location>
</feature>
<evidence type="ECO:0000256" key="7">
    <source>
        <dbReference type="RuleBase" id="RU365085"/>
    </source>
</evidence>
<dbReference type="InterPro" id="IPR013174">
    <property type="entry name" value="DPM3"/>
</dbReference>
<dbReference type="Proteomes" id="UP000271162">
    <property type="component" value="Unassembled WGS sequence"/>
</dbReference>
<accession>A0A0N4YCF9</accession>
<dbReference type="UniPathway" id="UPA00378"/>
<keyword evidence="9" id="KW-1185">Reference proteome</keyword>
<gene>
    <name evidence="8" type="ORF">NBR_LOCUS14228</name>
</gene>
<protein>
    <recommendedName>
        <fullName evidence="7">Dolichol-phosphate mannosyltransferase subunit 3</fullName>
    </recommendedName>
</protein>
<reference evidence="8 9" key="2">
    <citation type="submission" date="2018-11" db="EMBL/GenBank/DDBJ databases">
        <authorList>
            <consortium name="Pathogen Informatics"/>
        </authorList>
    </citation>
    <scope>NUCLEOTIDE SEQUENCE [LARGE SCALE GENOMIC DNA]</scope>
</reference>
<dbReference type="STRING" id="27835.A0A0N4YCF9"/>
<sequence>MEKLDDLFGVEELKMVSQAVLYAGHVVPVGMLWLACVLGFIPWQKIGPDCECFRHAVLYIYALASVVYGVITFNDCAAARVELLQEIKEAREDLSKRKVI</sequence>
<organism evidence="10">
    <name type="scientific">Nippostrongylus brasiliensis</name>
    <name type="common">Rat hookworm</name>
    <dbReference type="NCBI Taxonomy" id="27835"/>
    <lineage>
        <taxon>Eukaryota</taxon>
        <taxon>Metazoa</taxon>
        <taxon>Ecdysozoa</taxon>
        <taxon>Nematoda</taxon>
        <taxon>Chromadorea</taxon>
        <taxon>Rhabditida</taxon>
        <taxon>Rhabditina</taxon>
        <taxon>Rhabditomorpha</taxon>
        <taxon>Strongyloidea</taxon>
        <taxon>Heligmosomidae</taxon>
        <taxon>Nippostrongylus</taxon>
    </lineage>
</organism>
<dbReference type="GO" id="GO:0005789">
    <property type="term" value="C:endoplasmic reticulum membrane"/>
    <property type="evidence" value="ECO:0007669"/>
    <property type="project" value="UniProtKB-SubCell"/>
</dbReference>
<keyword evidence="6 7" id="KW-0472">Membrane</keyword>
<dbReference type="WBParaSite" id="NBR_0001422701-mRNA-1">
    <property type="protein sequence ID" value="NBR_0001422701-mRNA-1"/>
    <property type="gene ID" value="NBR_0001422701"/>
</dbReference>
<evidence type="ECO:0000256" key="6">
    <source>
        <dbReference type="ARBA" id="ARBA00023136"/>
    </source>
</evidence>
<keyword evidence="3 7" id="KW-0812">Transmembrane</keyword>